<protein>
    <submittedName>
        <fullName evidence="1">Uncharacterized protein</fullName>
    </submittedName>
</protein>
<gene>
    <name evidence="1" type="ORF">PILCRDRAFT_827218</name>
</gene>
<name>A0A0C3ESF9_PILCF</name>
<evidence type="ECO:0000313" key="2">
    <source>
        <dbReference type="Proteomes" id="UP000054166"/>
    </source>
</evidence>
<keyword evidence="2" id="KW-1185">Reference proteome</keyword>
<organism evidence="1 2">
    <name type="scientific">Piloderma croceum (strain F 1598)</name>
    <dbReference type="NCBI Taxonomy" id="765440"/>
    <lineage>
        <taxon>Eukaryota</taxon>
        <taxon>Fungi</taxon>
        <taxon>Dikarya</taxon>
        <taxon>Basidiomycota</taxon>
        <taxon>Agaricomycotina</taxon>
        <taxon>Agaricomycetes</taxon>
        <taxon>Agaricomycetidae</taxon>
        <taxon>Atheliales</taxon>
        <taxon>Atheliaceae</taxon>
        <taxon>Piloderma</taxon>
    </lineage>
</organism>
<dbReference type="AlphaFoldDB" id="A0A0C3ESF9"/>
<reference evidence="2" key="2">
    <citation type="submission" date="2015-01" db="EMBL/GenBank/DDBJ databases">
        <title>Evolutionary Origins and Diversification of the Mycorrhizal Mutualists.</title>
        <authorList>
            <consortium name="DOE Joint Genome Institute"/>
            <consortium name="Mycorrhizal Genomics Consortium"/>
            <person name="Kohler A."/>
            <person name="Kuo A."/>
            <person name="Nagy L.G."/>
            <person name="Floudas D."/>
            <person name="Copeland A."/>
            <person name="Barry K.W."/>
            <person name="Cichocki N."/>
            <person name="Veneault-Fourrey C."/>
            <person name="LaButti K."/>
            <person name="Lindquist E.A."/>
            <person name="Lipzen A."/>
            <person name="Lundell T."/>
            <person name="Morin E."/>
            <person name="Murat C."/>
            <person name="Riley R."/>
            <person name="Ohm R."/>
            <person name="Sun H."/>
            <person name="Tunlid A."/>
            <person name="Henrissat B."/>
            <person name="Grigoriev I.V."/>
            <person name="Hibbett D.S."/>
            <person name="Martin F."/>
        </authorList>
    </citation>
    <scope>NUCLEOTIDE SEQUENCE [LARGE SCALE GENOMIC DNA]</scope>
    <source>
        <strain evidence="2">F 1598</strain>
    </source>
</reference>
<reference evidence="1 2" key="1">
    <citation type="submission" date="2014-04" db="EMBL/GenBank/DDBJ databases">
        <authorList>
            <consortium name="DOE Joint Genome Institute"/>
            <person name="Kuo A."/>
            <person name="Tarkka M."/>
            <person name="Buscot F."/>
            <person name="Kohler A."/>
            <person name="Nagy L.G."/>
            <person name="Floudas D."/>
            <person name="Copeland A."/>
            <person name="Barry K.W."/>
            <person name="Cichocki N."/>
            <person name="Veneault-Fourrey C."/>
            <person name="LaButti K."/>
            <person name="Lindquist E.A."/>
            <person name="Lipzen A."/>
            <person name="Lundell T."/>
            <person name="Morin E."/>
            <person name="Murat C."/>
            <person name="Sun H."/>
            <person name="Tunlid A."/>
            <person name="Henrissat B."/>
            <person name="Grigoriev I.V."/>
            <person name="Hibbett D.S."/>
            <person name="Martin F."/>
            <person name="Nordberg H.P."/>
            <person name="Cantor M.N."/>
            <person name="Hua S.X."/>
        </authorList>
    </citation>
    <scope>NUCLEOTIDE SEQUENCE [LARGE SCALE GENOMIC DNA]</scope>
    <source>
        <strain evidence="1 2">F 1598</strain>
    </source>
</reference>
<dbReference type="EMBL" id="KN833046">
    <property type="protein sequence ID" value="KIM75510.1"/>
    <property type="molecule type" value="Genomic_DNA"/>
</dbReference>
<dbReference type="InParanoid" id="A0A0C3ESF9"/>
<evidence type="ECO:0000313" key="1">
    <source>
        <dbReference type="EMBL" id="KIM75510.1"/>
    </source>
</evidence>
<proteinExistence type="predicted"/>
<dbReference type="HOGENOM" id="CLU_1778194_0_0_1"/>
<accession>A0A0C3ESF9</accession>
<sequence length="146" mass="16023">MSAMDRSPTLVFHDIYPESPTPARVISSAFERQAVTNSAVLRYSVSPHAHTMDVARLSPSQRSDLCSHDVPPVLRKSNIVGATNRVVMVGWSAAHPFCTSMTGCRVGIVWRAWIISSRIILAFWPLNWRLQSQAEPALNGADSPPG</sequence>
<dbReference type="Proteomes" id="UP000054166">
    <property type="component" value="Unassembled WGS sequence"/>
</dbReference>